<dbReference type="SUPFAM" id="SSF49879">
    <property type="entry name" value="SMAD/FHA domain"/>
    <property type="match status" value="1"/>
</dbReference>
<dbReference type="OrthoDB" id="5485098at2"/>
<dbReference type="CDD" id="cd00060">
    <property type="entry name" value="FHA"/>
    <property type="match status" value="1"/>
</dbReference>
<sequence length="308" mass="32380">MPSVIRASDDAHKPSWVFVIGQSFIVGVGEPAPEGVVSRLLALVDDPDATIERIVGVIPLAGEDAVESFGLVSFPAPGEADGSDRRITAIVRGTAAIDIHSPGGSRRFDDRGIRPWHLADFTAVTGLALASRHEPLDAHAPGRAVDLRSRRIRATRLEWLREGAESADTEQTDAAIVARTLPRPVGVPWFKAGDVLYSLDGTALIGRRPRRRAEDGDDVVALITLESPASTVSGTHLELRRHGSRIVATDLSSTNGTIAAIGGTRRPLVPGEPQTLGVGATLDLGDGAIVEILPVDADPAGGPSEKKA</sequence>
<keyword evidence="1" id="KW-0597">Phosphoprotein</keyword>
<dbReference type="Gene3D" id="2.60.200.20">
    <property type="match status" value="1"/>
</dbReference>
<dbReference type="RefSeq" id="WP_129176691.1">
    <property type="nucleotide sequence ID" value="NZ_JACCBI010000001.1"/>
</dbReference>
<evidence type="ECO:0000313" key="6">
    <source>
        <dbReference type="Proteomes" id="UP000581087"/>
    </source>
</evidence>
<gene>
    <name evidence="3" type="ORF">BJ972_000275</name>
    <name evidence="4" type="ORF">ESP50_15225</name>
</gene>
<comment type="caution">
    <text evidence="4">The sequence shown here is derived from an EMBL/GenBank/DDBJ whole genome shotgun (WGS) entry which is preliminary data.</text>
</comment>
<proteinExistence type="predicted"/>
<dbReference type="Proteomes" id="UP000581087">
    <property type="component" value="Unassembled WGS sequence"/>
</dbReference>
<reference evidence="4 5" key="1">
    <citation type="submission" date="2019-01" db="EMBL/GenBank/DDBJ databases">
        <title>Agromyces.</title>
        <authorList>
            <person name="Li J."/>
        </authorList>
    </citation>
    <scope>NUCLEOTIDE SEQUENCE [LARGE SCALE GENOMIC DNA]</scope>
    <source>
        <strain evidence="4 5">DSM 23870</strain>
    </source>
</reference>
<evidence type="ECO:0000313" key="5">
    <source>
        <dbReference type="Proteomes" id="UP000292686"/>
    </source>
</evidence>
<dbReference type="EMBL" id="JACCBI010000001">
    <property type="protein sequence ID" value="NYD65756.1"/>
    <property type="molecule type" value="Genomic_DNA"/>
</dbReference>
<dbReference type="Proteomes" id="UP000292686">
    <property type="component" value="Unassembled WGS sequence"/>
</dbReference>
<evidence type="ECO:0000313" key="3">
    <source>
        <dbReference type="EMBL" id="NYD65756.1"/>
    </source>
</evidence>
<evidence type="ECO:0000313" key="4">
    <source>
        <dbReference type="EMBL" id="RXZ85548.1"/>
    </source>
</evidence>
<protein>
    <submittedName>
        <fullName evidence="4">FHA domain-containing protein</fullName>
    </submittedName>
</protein>
<dbReference type="PROSITE" id="PS50006">
    <property type="entry name" value="FHA_DOMAIN"/>
    <property type="match status" value="1"/>
</dbReference>
<keyword evidence="5" id="KW-1185">Reference proteome</keyword>
<feature type="domain" description="FHA" evidence="2">
    <location>
        <begin position="203"/>
        <end position="257"/>
    </location>
</feature>
<dbReference type="InterPro" id="IPR008984">
    <property type="entry name" value="SMAD_FHA_dom_sf"/>
</dbReference>
<dbReference type="InterPro" id="IPR000253">
    <property type="entry name" value="FHA_dom"/>
</dbReference>
<dbReference type="AlphaFoldDB" id="A0A4Q2M1F0"/>
<accession>A0A4Q2M1F0</accession>
<evidence type="ECO:0000256" key="1">
    <source>
        <dbReference type="ARBA" id="ARBA00022553"/>
    </source>
</evidence>
<dbReference type="EMBL" id="SDPM01000009">
    <property type="protein sequence ID" value="RXZ85548.1"/>
    <property type="molecule type" value="Genomic_DNA"/>
</dbReference>
<dbReference type="Pfam" id="PF00498">
    <property type="entry name" value="FHA"/>
    <property type="match status" value="1"/>
</dbReference>
<evidence type="ECO:0000259" key="2">
    <source>
        <dbReference type="PROSITE" id="PS50006"/>
    </source>
</evidence>
<reference evidence="3 6" key="2">
    <citation type="submission" date="2020-07" db="EMBL/GenBank/DDBJ databases">
        <title>Sequencing the genomes of 1000 actinobacteria strains.</title>
        <authorList>
            <person name="Klenk H.-P."/>
        </authorList>
    </citation>
    <scope>NUCLEOTIDE SEQUENCE [LARGE SCALE GENOMIC DNA]</scope>
    <source>
        <strain evidence="3 6">DSM 23870</strain>
    </source>
</reference>
<organism evidence="4 5">
    <name type="scientific">Agromyces atrinae</name>
    <dbReference type="NCBI Taxonomy" id="592376"/>
    <lineage>
        <taxon>Bacteria</taxon>
        <taxon>Bacillati</taxon>
        <taxon>Actinomycetota</taxon>
        <taxon>Actinomycetes</taxon>
        <taxon>Micrococcales</taxon>
        <taxon>Microbacteriaceae</taxon>
        <taxon>Agromyces</taxon>
    </lineage>
</organism>
<name>A0A4Q2M1F0_9MICO</name>